<dbReference type="InterPro" id="IPR036465">
    <property type="entry name" value="vWFA_dom_sf"/>
</dbReference>
<accession>A0A1X2IDD1</accession>
<evidence type="ECO:0000259" key="2">
    <source>
        <dbReference type="Pfam" id="PF11443"/>
    </source>
</evidence>
<evidence type="ECO:0000313" key="5">
    <source>
        <dbReference type="Proteomes" id="UP000193560"/>
    </source>
</evidence>
<organism evidence="4 5">
    <name type="scientific">Absidia repens</name>
    <dbReference type="NCBI Taxonomy" id="90262"/>
    <lineage>
        <taxon>Eukaryota</taxon>
        <taxon>Fungi</taxon>
        <taxon>Fungi incertae sedis</taxon>
        <taxon>Mucoromycota</taxon>
        <taxon>Mucoromycotina</taxon>
        <taxon>Mucoromycetes</taxon>
        <taxon>Mucorales</taxon>
        <taxon>Cunninghamellaceae</taxon>
        <taxon>Absidia</taxon>
    </lineage>
</organism>
<evidence type="ECO:0000313" key="4">
    <source>
        <dbReference type="EMBL" id="ORZ14492.1"/>
    </source>
</evidence>
<dbReference type="PIRSF" id="PIRSF015417">
    <property type="entry name" value="T31B5_30_vWA"/>
    <property type="match status" value="1"/>
</dbReference>
<dbReference type="InterPro" id="IPR056690">
    <property type="entry name" value="DUF7788"/>
</dbReference>
<dbReference type="Gene3D" id="3.40.50.410">
    <property type="entry name" value="von Willebrand factor, type A domain"/>
    <property type="match status" value="1"/>
</dbReference>
<sequence length="757" mass="85463">MSFATFPSSLPYFASLHDQALLDQEIDALPSRGKKQQGGDDVTEEDQAFMNALMQVQKLSVTTNGAVALSTSDDPCLDLYASMVGKDCPASSLEKAYLHNPLVTLKLIFHCRSIHHGKMNKMGFYTAFLWLLKHHPKTALRNLRVLVEGTIPSRPVDKKDDGDEDWELLDADEQDGKKKKQEDKPVFYKTHGYWKDLLNLLCVYASEGVNATEFTSLNCPPLKRKSADERRARRKGRRGFYKSLEGLDQETVDRMRKERAAKDQERRTKEQKDQTAARRQLRQDRHQNVNHLLKTDRVYRALHFTVAQLFATQLKKDQETVLAFDKSTLSPDNKYALANQLSLAGKWAPTLACSHDKQTLIATSIAEILFLSPNNSDNTSMEIDNDDEERRKHQLNTARDQYRLNITNLLRKTLDVTERSMSLNEWNRIDFSHVPSICMQNNSKHFLAHTPTEYQAYLQAVAEGRRKVSGSVLGPHEFAERAAKLSDAADSVETRAERTLLDGQWATYVRSVQEACGPEHALRSSLAVCDVSGSMTYGQNSATPLNAAIGLSLTLMALSAPPFAGTMISFSEKPQVISVDTSLSFVDQVKAVMESEWGYSTNLYSVFVDLLLPMAKKYNIKQEDMVKRLFVFTDMQFDPVMGDGNKLDTFWDSVVKAYDEAGYVPPEIVWWNLNLEGNSELTLQATKDTENISMVAGFSQNMLKNFMDGEQVASNIVPPSSWELREQAEKEKEKMTPTQVMMADIGKDSFSSLKVYD</sequence>
<dbReference type="PANTHER" id="PTHR31373:SF27">
    <property type="entry name" value="TROVE DOMAIN-CONTAINING PROTEIN"/>
    <property type="match status" value="1"/>
</dbReference>
<dbReference type="InterPro" id="IPR058580">
    <property type="entry name" value="DUF2828"/>
</dbReference>
<feature type="domain" description="DUF2828" evidence="2">
    <location>
        <begin position="62"/>
        <end position="515"/>
    </location>
</feature>
<evidence type="ECO:0000256" key="1">
    <source>
        <dbReference type="SAM" id="MobiDB-lite"/>
    </source>
</evidence>
<dbReference type="Proteomes" id="UP000193560">
    <property type="component" value="Unassembled WGS sequence"/>
</dbReference>
<protein>
    <submittedName>
        <fullName evidence="4">Uncharacterized protein</fullName>
    </submittedName>
</protein>
<evidence type="ECO:0000259" key="3">
    <source>
        <dbReference type="Pfam" id="PF25043"/>
    </source>
</evidence>
<reference evidence="4 5" key="1">
    <citation type="submission" date="2016-07" db="EMBL/GenBank/DDBJ databases">
        <title>Pervasive Adenine N6-methylation of Active Genes in Fungi.</title>
        <authorList>
            <consortium name="DOE Joint Genome Institute"/>
            <person name="Mondo S.J."/>
            <person name="Dannebaum R.O."/>
            <person name="Kuo R.C."/>
            <person name="Labutti K."/>
            <person name="Haridas S."/>
            <person name="Kuo A."/>
            <person name="Salamov A."/>
            <person name="Ahrendt S.R."/>
            <person name="Lipzen A."/>
            <person name="Sullivan W."/>
            <person name="Andreopoulos W.B."/>
            <person name="Clum A."/>
            <person name="Lindquist E."/>
            <person name="Daum C."/>
            <person name="Ramamoorthy G.K."/>
            <person name="Gryganskyi A."/>
            <person name="Culley D."/>
            <person name="Magnuson J.K."/>
            <person name="James T.Y."/>
            <person name="O'Malley M.A."/>
            <person name="Stajich J.E."/>
            <person name="Spatafora J.W."/>
            <person name="Visel A."/>
            <person name="Grigoriev I.V."/>
        </authorList>
    </citation>
    <scope>NUCLEOTIDE SEQUENCE [LARGE SCALE GENOMIC DNA]</scope>
    <source>
        <strain evidence="4 5">NRRL 1336</strain>
    </source>
</reference>
<name>A0A1X2IDD1_9FUNG</name>
<dbReference type="PANTHER" id="PTHR31373">
    <property type="entry name" value="OS06G0652100 PROTEIN"/>
    <property type="match status" value="1"/>
</dbReference>
<dbReference type="EMBL" id="MCGE01000014">
    <property type="protein sequence ID" value="ORZ14492.1"/>
    <property type="molecule type" value="Genomic_DNA"/>
</dbReference>
<comment type="caution">
    <text evidence="4">The sequence shown here is derived from an EMBL/GenBank/DDBJ whole genome shotgun (WGS) entry which is preliminary data.</text>
</comment>
<dbReference type="STRING" id="90262.A0A1X2IDD1"/>
<dbReference type="OrthoDB" id="1149618at2759"/>
<dbReference type="Pfam" id="PF11443">
    <property type="entry name" value="DUF2828"/>
    <property type="match status" value="1"/>
</dbReference>
<dbReference type="Pfam" id="PF25043">
    <property type="entry name" value="DUF7788"/>
    <property type="match status" value="1"/>
</dbReference>
<dbReference type="SUPFAM" id="SSF53300">
    <property type="entry name" value="vWA-like"/>
    <property type="match status" value="1"/>
</dbReference>
<feature type="domain" description="DUF7788" evidence="3">
    <location>
        <begin position="524"/>
        <end position="743"/>
    </location>
</feature>
<dbReference type="InterPro" id="IPR011205">
    <property type="entry name" value="UCP015417_vWA"/>
</dbReference>
<feature type="region of interest" description="Disordered" evidence="1">
    <location>
        <begin position="257"/>
        <end position="282"/>
    </location>
</feature>
<feature type="region of interest" description="Disordered" evidence="1">
    <location>
        <begin position="221"/>
        <end position="240"/>
    </location>
</feature>
<gene>
    <name evidence="4" type="ORF">BCR42DRAFT_417019</name>
</gene>
<dbReference type="AlphaFoldDB" id="A0A1X2IDD1"/>
<proteinExistence type="predicted"/>
<keyword evidence="5" id="KW-1185">Reference proteome</keyword>